<dbReference type="GO" id="GO:0016705">
    <property type="term" value="F:oxidoreductase activity, acting on paired donors, with incorporation or reduction of molecular oxygen"/>
    <property type="evidence" value="ECO:0007669"/>
    <property type="project" value="InterPro"/>
</dbReference>
<dbReference type="SUPFAM" id="SSF48264">
    <property type="entry name" value="Cytochrome P450"/>
    <property type="match status" value="1"/>
</dbReference>
<dbReference type="AlphaFoldDB" id="A0AAW1XCQ0"/>
<evidence type="ECO:0000256" key="3">
    <source>
        <dbReference type="ARBA" id="ARBA00022723"/>
    </source>
</evidence>
<dbReference type="GO" id="GO:0004497">
    <property type="term" value="F:monooxygenase activity"/>
    <property type="evidence" value="ECO:0007669"/>
    <property type="project" value="UniProtKB-KW"/>
</dbReference>
<dbReference type="FunFam" id="1.10.630.10:FF:000007">
    <property type="entry name" value="Cytochrome P450 76C4"/>
    <property type="match status" value="1"/>
</dbReference>
<feature type="binding site" description="axial binding residue" evidence="7">
    <location>
        <position position="445"/>
    </location>
    <ligand>
        <name>heme</name>
        <dbReference type="ChEBI" id="CHEBI:30413"/>
    </ligand>
    <ligandPart>
        <name>Fe</name>
        <dbReference type="ChEBI" id="CHEBI:18248"/>
    </ligandPart>
</feature>
<reference evidence="9 10" key="1">
    <citation type="journal article" date="2023" name="G3 (Bethesda)">
        <title>A chromosome-length genome assembly and annotation of blackberry (Rubus argutus, cv. 'Hillquist').</title>
        <authorList>
            <person name="Bruna T."/>
            <person name="Aryal R."/>
            <person name="Dudchenko O."/>
            <person name="Sargent D.J."/>
            <person name="Mead D."/>
            <person name="Buti M."/>
            <person name="Cavallini A."/>
            <person name="Hytonen T."/>
            <person name="Andres J."/>
            <person name="Pham M."/>
            <person name="Weisz D."/>
            <person name="Mascagni F."/>
            <person name="Usai G."/>
            <person name="Natali L."/>
            <person name="Bassil N."/>
            <person name="Fernandez G.E."/>
            <person name="Lomsadze A."/>
            <person name="Armour M."/>
            <person name="Olukolu B."/>
            <person name="Poorten T."/>
            <person name="Britton C."/>
            <person name="Davik J."/>
            <person name="Ashrafi H."/>
            <person name="Aiden E.L."/>
            <person name="Borodovsky M."/>
            <person name="Worthington M."/>
        </authorList>
    </citation>
    <scope>NUCLEOTIDE SEQUENCE [LARGE SCALE GENOMIC DNA]</scope>
    <source>
        <strain evidence="9">PI 553951</strain>
    </source>
</reference>
<dbReference type="PROSITE" id="PS00086">
    <property type="entry name" value="CYTOCHROME_P450"/>
    <property type="match status" value="1"/>
</dbReference>
<dbReference type="PRINTS" id="PR00385">
    <property type="entry name" value="P450"/>
</dbReference>
<sequence length="502" mass="57005">MDFLTCMICLCFAWITIQALYLIARRSKAISRIRLPPGPKPFPLIGNLLELGDKPHISLTELSQRYGPIISLQLGQLTTVVISSSSLAKEILRTHDHVFSNRTIRDGLHACKHSEYSVAWLPVSARWRNLRKICNLQLFAPKVLDANQANRRGKVLKLIDDVNESMRTGESIDIGRAAFTTSLNLLSQTIFSVDLADLSSETAREYKETVWGIMEEVGKPNLVDYFPLLRKVDPQGIRRRLTYYFHKTTLIFDRLIQQRLESRKGNRYITTNDMLDTLLNISEAKREDMDIIETQHLFLDLFAAGTDTSSATMEWAMAEILRNQEILLKAQAELEQVIGKGKLVEESDIALLPYLQAIIKETFRLHPAVPFLLPRKAELEVEIGGYVVPKGAQVLINAWAIGRDPNTWENPNLFRPERFLELENEIDVVGRSFELIPFGGGRRICPGLPLAIRMLQLMLGSLLNCFDWKLEDGVVPETMNMEEKFGLTLQKAQPLKAVPKKL</sequence>
<organism evidence="9 10">
    <name type="scientific">Rubus argutus</name>
    <name type="common">Southern blackberry</name>
    <dbReference type="NCBI Taxonomy" id="59490"/>
    <lineage>
        <taxon>Eukaryota</taxon>
        <taxon>Viridiplantae</taxon>
        <taxon>Streptophyta</taxon>
        <taxon>Embryophyta</taxon>
        <taxon>Tracheophyta</taxon>
        <taxon>Spermatophyta</taxon>
        <taxon>Magnoliopsida</taxon>
        <taxon>eudicotyledons</taxon>
        <taxon>Gunneridae</taxon>
        <taxon>Pentapetalae</taxon>
        <taxon>rosids</taxon>
        <taxon>fabids</taxon>
        <taxon>Rosales</taxon>
        <taxon>Rosaceae</taxon>
        <taxon>Rosoideae</taxon>
        <taxon>Rosoideae incertae sedis</taxon>
        <taxon>Rubus</taxon>
    </lineage>
</organism>
<comment type="caution">
    <text evidence="9">The sequence shown here is derived from an EMBL/GenBank/DDBJ whole genome shotgun (WGS) entry which is preliminary data.</text>
</comment>
<evidence type="ECO:0000256" key="1">
    <source>
        <dbReference type="ARBA" id="ARBA00010617"/>
    </source>
</evidence>
<comment type="similarity">
    <text evidence="1 8">Belongs to the cytochrome P450 family.</text>
</comment>
<dbReference type="EMBL" id="JBEDUW010000004">
    <property type="protein sequence ID" value="KAK9934407.1"/>
    <property type="molecule type" value="Genomic_DNA"/>
</dbReference>
<dbReference type="PANTHER" id="PTHR47950:SF4">
    <property type="entry name" value="GERANIOL 8-HYDROXYLASE-LIKE"/>
    <property type="match status" value="1"/>
</dbReference>
<evidence type="ECO:0008006" key="11">
    <source>
        <dbReference type="Google" id="ProtNLM"/>
    </source>
</evidence>
<dbReference type="InterPro" id="IPR002401">
    <property type="entry name" value="Cyt_P450_E_grp-I"/>
</dbReference>
<accession>A0AAW1XCQ0</accession>
<keyword evidence="5 7" id="KW-0408">Iron</keyword>
<dbReference type="Pfam" id="PF00067">
    <property type="entry name" value="p450"/>
    <property type="match status" value="1"/>
</dbReference>
<dbReference type="InterPro" id="IPR001128">
    <property type="entry name" value="Cyt_P450"/>
</dbReference>
<evidence type="ECO:0000256" key="8">
    <source>
        <dbReference type="RuleBase" id="RU000461"/>
    </source>
</evidence>
<evidence type="ECO:0000313" key="10">
    <source>
        <dbReference type="Proteomes" id="UP001457282"/>
    </source>
</evidence>
<keyword evidence="3 7" id="KW-0479">Metal-binding</keyword>
<evidence type="ECO:0000256" key="7">
    <source>
        <dbReference type="PIRSR" id="PIRSR602401-1"/>
    </source>
</evidence>
<dbReference type="InterPro" id="IPR036396">
    <property type="entry name" value="Cyt_P450_sf"/>
</dbReference>
<keyword evidence="6 8" id="KW-0503">Monooxygenase</keyword>
<keyword evidence="10" id="KW-1185">Reference proteome</keyword>
<dbReference type="InterPro" id="IPR017972">
    <property type="entry name" value="Cyt_P450_CS"/>
</dbReference>
<dbReference type="PANTHER" id="PTHR47950">
    <property type="entry name" value="CYTOCHROME P450, FAMILY 76, SUBFAMILY C, POLYPEPTIDE 5-RELATED"/>
    <property type="match status" value="1"/>
</dbReference>
<dbReference type="PRINTS" id="PR00463">
    <property type="entry name" value="EP450I"/>
</dbReference>
<evidence type="ECO:0000256" key="4">
    <source>
        <dbReference type="ARBA" id="ARBA00023002"/>
    </source>
</evidence>
<keyword evidence="2 7" id="KW-0349">Heme</keyword>
<protein>
    <recommendedName>
        <fullName evidence="11">Cytochrome P450</fullName>
    </recommendedName>
</protein>
<proteinExistence type="inferred from homology"/>
<name>A0AAW1XCQ0_RUBAR</name>
<dbReference type="GO" id="GO:0005506">
    <property type="term" value="F:iron ion binding"/>
    <property type="evidence" value="ECO:0007669"/>
    <property type="project" value="InterPro"/>
</dbReference>
<keyword evidence="4 8" id="KW-0560">Oxidoreductase</keyword>
<evidence type="ECO:0000256" key="6">
    <source>
        <dbReference type="ARBA" id="ARBA00023033"/>
    </source>
</evidence>
<evidence type="ECO:0000313" key="9">
    <source>
        <dbReference type="EMBL" id="KAK9934407.1"/>
    </source>
</evidence>
<dbReference type="GO" id="GO:0020037">
    <property type="term" value="F:heme binding"/>
    <property type="evidence" value="ECO:0007669"/>
    <property type="project" value="InterPro"/>
</dbReference>
<dbReference type="Proteomes" id="UP001457282">
    <property type="component" value="Unassembled WGS sequence"/>
</dbReference>
<dbReference type="CDD" id="cd11073">
    <property type="entry name" value="CYP76-like"/>
    <property type="match status" value="1"/>
</dbReference>
<dbReference type="Gene3D" id="1.10.630.10">
    <property type="entry name" value="Cytochrome P450"/>
    <property type="match status" value="1"/>
</dbReference>
<gene>
    <name evidence="9" type="ORF">M0R45_021553</name>
</gene>
<comment type="cofactor">
    <cofactor evidence="7">
        <name>heme</name>
        <dbReference type="ChEBI" id="CHEBI:30413"/>
    </cofactor>
</comment>
<evidence type="ECO:0000256" key="2">
    <source>
        <dbReference type="ARBA" id="ARBA00022617"/>
    </source>
</evidence>
<evidence type="ECO:0000256" key="5">
    <source>
        <dbReference type="ARBA" id="ARBA00023004"/>
    </source>
</evidence>